<dbReference type="RefSeq" id="WP_220165987.1">
    <property type="nucleotide sequence ID" value="NZ_JAIBOA010000006.1"/>
</dbReference>
<accession>A0ABS7FTY2</accession>
<feature type="domain" description="DUF397" evidence="1">
    <location>
        <begin position="5"/>
        <end position="58"/>
    </location>
</feature>
<evidence type="ECO:0000259" key="1">
    <source>
        <dbReference type="Pfam" id="PF04149"/>
    </source>
</evidence>
<evidence type="ECO:0000313" key="2">
    <source>
        <dbReference type="EMBL" id="MBW8483057.1"/>
    </source>
</evidence>
<proteinExistence type="predicted"/>
<reference evidence="2 3" key="1">
    <citation type="submission" date="2021-07" db="EMBL/GenBank/DDBJ databases">
        <title>Actinomadura sp. PM05-2 isolated from lichen.</title>
        <authorList>
            <person name="Somphong A."/>
            <person name="Phongsopitanun W."/>
            <person name="Tanasupawat S."/>
            <person name="Peongsungnone V."/>
        </authorList>
    </citation>
    <scope>NUCLEOTIDE SEQUENCE [LARGE SCALE GENOMIC DNA]</scope>
    <source>
        <strain evidence="2 3">PM05-2</strain>
    </source>
</reference>
<keyword evidence="3" id="KW-1185">Reference proteome</keyword>
<organism evidence="2 3">
    <name type="scientific">Actinomadura parmotrematis</name>
    <dbReference type="NCBI Taxonomy" id="2864039"/>
    <lineage>
        <taxon>Bacteria</taxon>
        <taxon>Bacillati</taxon>
        <taxon>Actinomycetota</taxon>
        <taxon>Actinomycetes</taxon>
        <taxon>Streptosporangiales</taxon>
        <taxon>Thermomonosporaceae</taxon>
        <taxon>Actinomadura</taxon>
    </lineage>
</organism>
<name>A0ABS7FTY2_9ACTN</name>
<dbReference type="Pfam" id="PF04149">
    <property type="entry name" value="DUF397"/>
    <property type="match status" value="1"/>
</dbReference>
<dbReference type="EMBL" id="JAIBOA010000006">
    <property type="protein sequence ID" value="MBW8483057.1"/>
    <property type="molecule type" value="Genomic_DNA"/>
</dbReference>
<gene>
    <name evidence="2" type="ORF">K1Y72_11800</name>
</gene>
<dbReference type="Proteomes" id="UP000774570">
    <property type="component" value="Unassembled WGS sequence"/>
</dbReference>
<evidence type="ECO:0000313" key="3">
    <source>
        <dbReference type="Proteomes" id="UP000774570"/>
    </source>
</evidence>
<comment type="caution">
    <text evidence="2">The sequence shown here is derived from an EMBL/GenBank/DDBJ whole genome shotgun (WGS) entry which is preliminary data.</text>
</comment>
<dbReference type="InterPro" id="IPR007278">
    <property type="entry name" value="DUF397"/>
</dbReference>
<sequence>MTEIEWRKSTRSEGGSGGTCVELAVLHDAVGVRDSTSPQSGHLSLGRETLTTLLTHIKSGTLDL</sequence>
<protein>
    <submittedName>
        <fullName evidence="2">DUF397 domain-containing protein</fullName>
    </submittedName>
</protein>